<dbReference type="SUPFAM" id="SSF69572">
    <property type="entry name" value="Activating enzymes of the ubiquitin-like proteins"/>
    <property type="match status" value="1"/>
</dbReference>
<dbReference type="OrthoDB" id="9804286at2"/>
<dbReference type="RefSeq" id="WP_148062718.1">
    <property type="nucleotide sequence ID" value="NZ_VRYZ01000001.1"/>
</dbReference>
<accession>A0A5C9A2D0</accession>
<name>A0A5C9A2D0_9GAMM</name>
<dbReference type="FunFam" id="3.40.50.720:FF:000080">
    <property type="entry name" value="Thiazole biosynthesis adenylyltransferase ThiF"/>
    <property type="match status" value="1"/>
</dbReference>
<dbReference type="EMBL" id="VRYZ01000001">
    <property type="protein sequence ID" value="TXS94876.1"/>
    <property type="molecule type" value="Genomic_DNA"/>
</dbReference>
<dbReference type="GO" id="GO:0016779">
    <property type="term" value="F:nucleotidyltransferase activity"/>
    <property type="evidence" value="ECO:0007669"/>
    <property type="project" value="UniProtKB-KW"/>
</dbReference>
<dbReference type="GO" id="GO:0005829">
    <property type="term" value="C:cytosol"/>
    <property type="evidence" value="ECO:0007669"/>
    <property type="project" value="TreeGrafter"/>
</dbReference>
<dbReference type="GO" id="GO:0008146">
    <property type="term" value="F:sulfotransferase activity"/>
    <property type="evidence" value="ECO:0007669"/>
    <property type="project" value="TreeGrafter"/>
</dbReference>
<dbReference type="Pfam" id="PF00899">
    <property type="entry name" value="ThiF"/>
    <property type="match status" value="1"/>
</dbReference>
<keyword evidence="3" id="KW-0808">Transferase</keyword>
<dbReference type="PANTHER" id="PTHR10953:SF102">
    <property type="entry name" value="ADENYLYLTRANSFERASE AND SULFURTRANSFERASE MOCS3"/>
    <property type="match status" value="1"/>
</dbReference>
<keyword evidence="4" id="KW-1185">Reference proteome</keyword>
<comment type="caution">
    <text evidence="3">The sequence shown here is derived from an EMBL/GenBank/DDBJ whole genome shotgun (WGS) entry which is preliminary data.</text>
</comment>
<feature type="domain" description="THIF-type NAD/FAD binding fold" evidence="2">
    <location>
        <begin position="10"/>
        <end position="244"/>
    </location>
</feature>
<dbReference type="InterPro" id="IPR035985">
    <property type="entry name" value="Ubiquitin-activating_enz"/>
</dbReference>
<dbReference type="Proteomes" id="UP000321933">
    <property type="component" value="Unassembled WGS sequence"/>
</dbReference>
<dbReference type="PANTHER" id="PTHR10953">
    <property type="entry name" value="UBIQUITIN-ACTIVATING ENZYME E1"/>
    <property type="match status" value="1"/>
</dbReference>
<dbReference type="Gene3D" id="3.40.50.720">
    <property type="entry name" value="NAD(P)-binding Rossmann-like Domain"/>
    <property type="match status" value="1"/>
</dbReference>
<evidence type="ECO:0000313" key="3">
    <source>
        <dbReference type="EMBL" id="TXS94876.1"/>
    </source>
</evidence>
<dbReference type="GO" id="GO:0004792">
    <property type="term" value="F:thiosulfate-cyanide sulfurtransferase activity"/>
    <property type="evidence" value="ECO:0007669"/>
    <property type="project" value="TreeGrafter"/>
</dbReference>
<evidence type="ECO:0000259" key="2">
    <source>
        <dbReference type="Pfam" id="PF00899"/>
    </source>
</evidence>
<dbReference type="AlphaFoldDB" id="A0A5C9A2D0"/>
<dbReference type="InterPro" id="IPR000594">
    <property type="entry name" value="ThiF_NAD_FAD-bd"/>
</dbReference>
<organism evidence="3 4">
    <name type="scientific">Parahaliea aestuarii</name>
    <dbReference type="NCBI Taxonomy" id="1852021"/>
    <lineage>
        <taxon>Bacteria</taxon>
        <taxon>Pseudomonadati</taxon>
        <taxon>Pseudomonadota</taxon>
        <taxon>Gammaproteobacteria</taxon>
        <taxon>Cellvibrionales</taxon>
        <taxon>Halieaceae</taxon>
        <taxon>Parahaliea</taxon>
    </lineage>
</organism>
<evidence type="ECO:0000256" key="1">
    <source>
        <dbReference type="ARBA" id="ARBA00009919"/>
    </source>
</evidence>
<dbReference type="GO" id="GO:0008641">
    <property type="term" value="F:ubiquitin-like modifier activating enzyme activity"/>
    <property type="evidence" value="ECO:0007669"/>
    <property type="project" value="InterPro"/>
</dbReference>
<sequence>MLTDDELLRYSRQILVPGFDIAGQEKLQRARVLVLGLGGLGSPAALYLGGAGVGQLLLADGDVVEVDNLPRQLCHRQSDCGRNKAESAAEAIAGRNPGVRIEVIPRHLQATDLDQLLPGLDLVLDCSDNYPVRYALNRASRRHRVPVVSAAAVRTEAQIALLDPNREGPCYRCLYPDAGSDTALSCAESGVLGPVVGVAGSLQALEAIKYLSGCADPLGDTLLVMDLASLAFQRLRIRRRDNCPDCGSRA</sequence>
<keyword evidence="3" id="KW-0548">Nucleotidyltransferase</keyword>
<evidence type="ECO:0000313" key="4">
    <source>
        <dbReference type="Proteomes" id="UP000321933"/>
    </source>
</evidence>
<dbReference type="InterPro" id="IPR045886">
    <property type="entry name" value="ThiF/MoeB/HesA"/>
</dbReference>
<dbReference type="CDD" id="cd00757">
    <property type="entry name" value="ThiF_MoeB_HesA_family"/>
    <property type="match status" value="1"/>
</dbReference>
<protein>
    <submittedName>
        <fullName evidence="3">Molybdopterin-synthase adenylyltransferase MoeB</fullName>
    </submittedName>
</protein>
<dbReference type="NCBIfam" id="NF004281">
    <property type="entry name" value="PRK05690.1"/>
    <property type="match status" value="1"/>
</dbReference>
<reference evidence="3 4" key="1">
    <citation type="submission" date="2019-08" db="EMBL/GenBank/DDBJ databases">
        <title>Parahaliea maris sp. nov., isolated from the surface seawater.</title>
        <authorList>
            <person name="Liu Y."/>
        </authorList>
    </citation>
    <scope>NUCLEOTIDE SEQUENCE [LARGE SCALE GENOMIC DNA]</scope>
    <source>
        <strain evidence="3 4">S2-26</strain>
    </source>
</reference>
<comment type="similarity">
    <text evidence="1">Belongs to the HesA/MoeB/ThiF family.</text>
</comment>
<proteinExistence type="inferred from homology"/>
<gene>
    <name evidence="3" type="primary">moeB</name>
    <name evidence="3" type="ORF">FVW59_02940</name>
</gene>